<dbReference type="PROSITE" id="PS50110">
    <property type="entry name" value="RESPONSE_REGULATORY"/>
    <property type="match status" value="1"/>
</dbReference>
<evidence type="ECO:0000259" key="3">
    <source>
        <dbReference type="PROSITE" id="PS50110"/>
    </source>
</evidence>
<dbReference type="Gene3D" id="3.40.50.2300">
    <property type="match status" value="1"/>
</dbReference>
<name>A0A2W5FI98_9BACT</name>
<dbReference type="SUPFAM" id="SSF55874">
    <property type="entry name" value="ATPase domain of HSP90 chaperone/DNA topoisomerase II/histidine kinase"/>
    <property type="match status" value="1"/>
</dbReference>
<dbReference type="InterPro" id="IPR036890">
    <property type="entry name" value="HATPase_C_sf"/>
</dbReference>
<dbReference type="Pfam" id="PF00072">
    <property type="entry name" value="Response_reg"/>
    <property type="match status" value="1"/>
</dbReference>
<reference evidence="4 5" key="1">
    <citation type="submission" date="2017-08" db="EMBL/GenBank/DDBJ databases">
        <title>Infants hospitalized years apart are colonized by the same room-sourced microbial strains.</title>
        <authorList>
            <person name="Brooks B."/>
            <person name="Olm M.R."/>
            <person name="Firek B.A."/>
            <person name="Baker R."/>
            <person name="Thomas B.C."/>
            <person name="Morowitz M.J."/>
            <person name="Banfield J.F."/>
        </authorList>
    </citation>
    <scope>NUCLEOTIDE SEQUENCE [LARGE SCALE GENOMIC DNA]</scope>
    <source>
        <strain evidence="4">S2_006_000_R2_64</strain>
    </source>
</reference>
<dbReference type="AlphaFoldDB" id="A0A2W5FI98"/>
<evidence type="ECO:0000256" key="2">
    <source>
        <dbReference type="PROSITE-ProRule" id="PRU00169"/>
    </source>
</evidence>
<dbReference type="InterPro" id="IPR050595">
    <property type="entry name" value="Bact_response_regulator"/>
</dbReference>
<dbReference type="SUPFAM" id="SSF52172">
    <property type="entry name" value="CheY-like"/>
    <property type="match status" value="1"/>
</dbReference>
<gene>
    <name evidence="4" type="ORF">DI586_06240</name>
</gene>
<dbReference type="PANTHER" id="PTHR44591">
    <property type="entry name" value="STRESS RESPONSE REGULATOR PROTEIN 1"/>
    <property type="match status" value="1"/>
</dbReference>
<dbReference type="InterPro" id="IPR011006">
    <property type="entry name" value="CheY-like_superfamily"/>
</dbReference>
<organism evidence="4 5">
    <name type="scientific">Micavibrio aeruginosavorus</name>
    <dbReference type="NCBI Taxonomy" id="349221"/>
    <lineage>
        <taxon>Bacteria</taxon>
        <taxon>Pseudomonadati</taxon>
        <taxon>Bdellovibrionota</taxon>
        <taxon>Bdellovibrionia</taxon>
        <taxon>Bdellovibrionales</taxon>
        <taxon>Pseudobdellovibrionaceae</taxon>
        <taxon>Micavibrio</taxon>
    </lineage>
</organism>
<dbReference type="SMART" id="SM00448">
    <property type="entry name" value="REC"/>
    <property type="match status" value="1"/>
</dbReference>
<dbReference type="PANTHER" id="PTHR44591:SF3">
    <property type="entry name" value="RESPONSE REGULATORY DOMAIN-CONTAINING PROTEIN"/>
    <property type="match status" value="1"/>
</dbReference>
<accession>A0A2W5FI98</accession>
<evidence type="ECO:0000256" key="1">
    <source>
        <dbReference type="ARBA" id="ARBA00022553"/>
    </source>
</evidence>
<evidence type="ECO:0000313" key="4">
    <source>
        <dbReference type="EMBL" id="PZP55631.1"/>
    </source>
</evidence>
<evidence type="ECO:0000313" key="5">
    <source>
        <dbReference type="Proteomes" id="UP000249739"/>
    </source>
</evidence>
<dbReference type="GO" id="GO:0000160">
    <property type="term" value="P:phosphorelay signal transduction system"/>
    <property type="evidence" value="ECO:0007669"/>
    <property type="project" value="InterPro"/>
</dbReference>
<dbReference type="InterPro" id="IPR001789">
    <property type="entry name" value="Sig_transdc_resp-reg_receiver"/>
</dbReference>
<sequence>MRTNIEFQIRPEKTNGIRVLLVEDEPANSAILASYLENAGYLVDEAPDGIAAWKILEEKPSAYRLIVTDKRMPNMNGLELAARIKADKRLSNIPVIMQTGDTSQDEFLKGIKTGVYYYLAKPYDETTLLALVRSAVIERERKEVFERRLSSQQNALANLARGEFFIRTPDEAQNMAFLLGSIFPRPELAISGLYELIINGIEHGNLGLGYEKKGAFLSEGKWEAEIERRLLLADNLNKKVFICFEKFPDRFEITITDDGPGFDWQPYLEIEPSRATHGNGRGIAKANLLGFDEVNYLGPGNQVKIISYTK</sequence>
<feature type="modified residue" description="4-aspartylphosphate" evidence="2">
    <location>
        <position position="69"/>
    </location>
</feature>
<dbReference type="EMBL" id="QFOT01000058">
    <property type="protein sequence ID" value="PZP55631.1"/>
    <property type="molecule type" value="Genomic_DNA"/>
</dbReference>
<feature type="domain" description="Response regulatory" evidence="3">
    <location>
        <begin position="18"/>
        <end position="136"/>
    </location>
</feature>
<dbReference type="CDD" id="cd00156">
    <property type="entry name" value="REC"/>
    <property type="match status" value="1"/>
</dbReference>
<dbReference type="CDD" id="cd16936">
    <property type="entry name" value="HATPase_RsbW-like"/>
    <property type="match status" value="1"/>
</dbReference>
<keyword evidence="1 2" id="KW-0597">Phosphoprotein</keyword>
<comment type="caution">
    <text evidence="4">The sequence shown here is derived from an EMBL/GenBank/DDBJ whole genome shotgun (WGS) entry which is preliminary data.</text>
</comment>
<protein>
    <recommendedName>
        <fullName evidence="3">Response regulatory domain-containing protein</fullName>
    </recommendedName>
</protein>
<proteinExistence type="predicted"/>
<dbReference type="Proteomes" id="UP000249739">
    <property type="component" value="Unassembled WGS sequence"/>
</dbReference>